<dbReference type="AlphaFoldDB" id="A0AAW3BE19"/>
<evidence type="ECO:0000313" key="4">
    <source>
        <dbReference type="Proteomes" id="UP001443563"/>
    </source>
</evidence>
<dbReference type="Proteomes" id="UP001443563">
    <property type="component" value="Unassembled WGS sequence"/>
</dbReference>
<proteinExistence type="predicted"/>
<keyword evidence="1" id="KW-1133">Transmembrane helix</keyword>
<dbReference type="EMBL" id="JBAMZM010000032">
    <property type="protein sequence ID" value="KAL0499143.1"/>
    <property type="molecule type" value="Genomic_DNA"/>
</dbReference>
<dbReference type="Proteomes" id="UP001500493">
    <property type="component" value="Unassembled WGS sequence"/>
</dbReference>
<evidence type="ECO:0000313" key="3">
    <source>
        <dbReference type="EMBL" id="KAL0521069.1"/>
    </source>
</evidence>
<sequence length="248" mass="26206">MNSYNRNIVIVSSAIYGGVLCAYSTSSSTSAASPFYNHPSVPVAIFSVFWFSFAPSILFIGAAIPWLCVVYSSKAVALIFTIASGCIFVPLGALWLFVYGICKLPSWFAETQHNAPWSGDGVSLGATVGGCAAHRYRYSASDTAGVDGAELASVANSTLPHPYGAWVASLVPPGFEGLNAVITPVSSWQSYKASGKRKIALDTRGHASDHAYYAGLFGGRPALPAHAGGQFQPSYPVQERRLGAHYLA</sequence>
<organism evidence="3 5">
    <name type="scientific">Leishmania shawi</name>
    <dbReference type="NCBI Taxonomy" id="5680"/>
    <lineage>
        <taxon>Eukaryota</taxon>
        <taxon>Discoba</taxon>
        <taxon>Euglenozoa</taxon>
        <taxon>Kinetoplastea</taxon>
        <taxon>Metakinetoplastina</taxon>
        <taxon>Trypanosomatida</taxon>
        <taxon>Trypanosomatidae</taxon>
        <taxon>Leishmaniinae</taxon>
        <taxon>Leishmania</taxon>
        <taxon>Leishmania guyanensis species complex</taxon>
    </lineage>
</organism>
<dbReference type="EMBL" id="JBAMZJ010000032">
    <property type="protein sequence ID" value="KAL0521069.1"/>
    <property type="molecule type" value="Genomic_DNA"/>
</dbReference>
<feature type="transmembrane region" description="Helical" evidence="1">
    <location>
        <begin position="45"/>
        <end position="68"/>
    </location>
</feature>
<protein>
    <submittedName>
        <fullName evidence="3">Uncharacterized protein</fullName>
    </submittedName>
</protein>
<feature type="transmembrane region" description="Helical" evidence="1">
    <location>
        <begin position="75"/>
        <end position="98"/>
    </location>
</feature>
<keyword evidence="1" id="KW-0472">Membrane</keyword>
<comment type="caution">
    <text evidence="3">The sequence shown here is derived from an EMBL/GenBank/DDBJ whole genome shotgun (WGS) entry which is preliminary data.</text>
</comment>
<accession>A0AAW3BE19</accession>
<feature type="transmembrane region" description="Helical" evidence="1">
    <location>
        <begin position="7"/>
        <end position="25"/>
    </location>
</feature>
<name>A0AAW3BE19_9TRYP</name>
<gene>
    <name evidence="2" type="ORF">Q4I29_005829</name>
    <name evidence="3" type="ORF">Q4I32_005881</name>
</gene>
<keyword evidence="4" id="KW-1185">Reference proteome</keyword>
<reference evidence="3 4" key="1">
    <citation type="submission" date="2024-02" db="EMBL/GenBank/DDBJ databases">
        <title>FIRST GENOME SEQUENCES OF Leishmania (Viannia) shawi, Leishmania (Viannia) lindenbergi AND Leishmania (Viannia) utingensis.</title>
        <authorList>
            <person name="Resadore F."/>
            <person name="Custodio M.G.F."/>
            <person name="Boite M.C."/>
            <person name="Cupolillo E."/>
            <person name="Ferreira G.E.M."/>
        </authorList>
    </citation>
    <scope>NUCLEOTIDE SEQUENCE</scope>
    <source>
        <strain evidence="2 4">MCEB/BR/1984/M8408</strain>
        <strain evidence="3">MHOM/BR/2013/18 LTA MLF</strain>
    </source>
</reference>
<evidence type="ECO:0000256" key="1">
    <source>
        <dbReference type="SAM" id="Phobius"/>
    </source>
</evidence>
<evidence type="ECO:0000313" key="5">
    <source>
        <dbReference type="Proteomes" id="UP001500493"/>
    </source>
</evidence>
<keyword evidence="1" id="KW-0812">Transmembrane</keyword>
<evidence type="ECO:0000313" key="2">
    <source>
        <dbReference type="EMBL" id="KAL0499143.1"/>
    </source>
</evidence>